<dbReference type="GO" id="GO:0051082">
    <property type="term" value="F:unfolded protein binding"/>
    <property type="evidence" value="ECO:0007669"/>
    <property type="project" value="InterPro"/>
</dbReference>
<organism evidence="4 5">
    <name type="scientific">Bugula neritina</name>
    <name type="common">Brown bryozoan</name>
    <name type="synonym">Sertularia neritina</name>
    <dbReference type="NCBI Taxonomy" id="10212"/>
    <lineage>
        <taxon>Eukaryota</taxon>
        <taxon>Metazoa</taxon>
        <taxon>Spiralia</taxon>
        <taxon>Lophotrochozoa</taxon>
        <taxon>Bryozoa</taxon>
        <taxon>Gymnolaemata</taxon>
        <taxon>Cheilostomatida</taxon>
        <taxon>Flustrina</taxon>
        <taxon>Buguloidea</taxon>
        <taxon>Bugulidae</taxon>
        <taxon>Bugula</taxon>
    </lineage>
</organism>
<dbReference type="OrthoDB" id="10267474at2759"/>
<evidence type="ECO:0000313" key="4">
    <source>
        <dbReference type="EMBL" id="KAF6031985.1"/>
    </source>
</evidence>
<dbReference type="PANTHER" id="PTHR12674">
    <property type="entry name" value="PREFOLDIN SUBUNIT 5"/>
    <property type="match status" value="1"/>
</dbReference>
<dbReference type="SUPFAM" id="SSF46579">
    <property type="entry name" value="Prefoldin"/>
    <property type="match status" value="1"/>
</dbReference>
<gene>
    <name evidence="4" type="ORF">EB796_009707</name>
</gene>
<dbReference type="InterPro" id="IPR011599">
    <property type="entry name" value="PFD_alpha_archaea"/>
</dbReference>
<evidence type="ECO:0000256" key="3">
    <source>
        <dbReference type="SAM" id="MobiDB-lite"/>
    </source>
</evidence>
<dbReference type="GO" id="GO:0016272">
    <property type="term" value="C:prefoldin complex"/>
    <property type="evidence" value="ECO:0007669"/>
    <property type="project" value="InterPro"/>
</dbReference>
<dbReference type="GO" id="GO:1990113">
    <property type="term" value="P:RNA polymerase I assembly"/>
    <property type="evidence" value="ECO:0007669"/>
    <property type="project" value="TreeGrafter"/>
</dbReference>
<reference evidence="4" key="1">
    <citation type="submission" date="2020-06" db="EMBL/GenBank/DDBJ databases">
        <title>Draft genome of Bugula neritina, a colonial animal packing powerful symbionts and potential medicines.</title>
        <authorList>
            <person name="Rayko M."/>
        </authorList>
    </citation>
    <scope>NUCLEOTIDE SEQUENCE [LARGE SCALE GENOMIC DNA]</scope>
    <source>
        <strain evidence="4">Kwan_BN1</strain>
    </source>
</reference>
<dbReference type="Pfam" id="PF02996">
    <property type="entry name" value="Prefoldin"/>
    <property type="match status" value="1"/>
</dbReference>
<name>A0A7J7K1F0_BUGNE</name>
<dbReference type="GO" id="GO:1990114">
    <property type="term" value="P:RNA polymerase II core complex assembly"/>
    <property type="evidence" value="ECO:0007669"/>
    <property type="project" value="TreeGrafter"/>
</dbReference>
<dbReference type="GO" id="GO:0005737">
    <property type="term" value="C:cytoplasm"/>
    <property type="evidence" value="ECO:0007669"/>
    <property type="project" value="TreeGrafter"/>
</dbReference>
<feature type="region of interest" description="Disordered" evidence="3">
    <location>
        <begin position="1"/>
        <end position="21"/>
    </location>
</feature>
<comment type="caution">
    <text evidence="4">The sequence shown here is derived from an EMBL/GenBank/DDBJ whole genome shotgun (WGS) entry which is preliminary data.</text>
</comment>
<proteinExistence type="inferred from homology"/>
<sequence>MAPGKSKATSKDDSANSKSSDGQVLDIAQLPIQQVNQLAQSLDKELDYLQSSMQQMKDIQSRFVSAKDTLKSVNTENAGKEIMVPLTSSLYAAGTLAGDNKVLIDIGTGYYVEKTINEASLYYKRKIEFITKQMDLIQKKLVEKYNFKQVIMELLQSKIQAQTSQMQQQKAS</sequence>
<dbReference type="InterPro" id="IPR004127">
    <property type="entry name" value="Prefoldin_subunit_alpha"/>
</dbReference>
<dbReference type="EMBL" id="VXIV02001548">
    <property type="protein sequence ID" value="KAF6031985.1"/>
    <property type="molecule type" value="Genomic_DNA"/>
</dbReference>
<accession>A0A7J7K1F0</accession>
<protein>
    <submittedName>
        <fullName evidence="4">PFDN5</fullName>
    </submittedName>
</protein>
<evidence type="ECO:0000313" key="5">
    <source>
        <dbReference type="Proteomes" id="UP000593567"/>
    </source>
</evidence>
<keyword evidence="2" id="KW-0143">Chaperone</keyword>
<comment type="similarity">
    <text evidence="1">Belongs to the prefoldin subunit alpha family.</text>
</comment>
<evidence type="ECO:0000256" key="1">
    <source>
        <dbReference type="ARBA" id="ARBA00010048"/>
    </source>
</evidence>
<dbReference type="InterPro" id="IPR009053">
    <property type="entry name" value="Prefoldin"/>
</dbReference>
<dbReference type="Gene3D" id="1.10.287.370">
    <property type="match status" value="1"/>
</dbReference>
<dbReference type="PANTHER" id="PTHR12674:SF2">
    <property type="entry name" value="PREFOLDIN SUBUNIT 5"/>
    <property type="match status" value="1"/>
</dbReference>
<dbReference type="Proteomes" id="UP000593567">
    <property type="component" value="Unassembled WGS sequence"/>
</dbReference>
<dbReference type="CDD" id="cd23157">
    <property type="entry name" value="Prefoldin_5"/>
    <property type="match status" value="1"/>
</dbReference>
<dbReference type="AlphaFoldDB" id="A0A7J7K1F0"/>
<dbReference type="GO" id="GO:1990115">
    <property type="term" value="P:RNA polymerase III assembly"/>
    <property type="evidence" value="ECO:0007669"/>
    <property type="project" value="TreeGrafter"/>
</dbReference>
<dbReference type="GO" id="GO:0006457">
    <property type="term" value="P:protein folding"/>
    <property type="evidence" value="ECO:0007669"/>
    <property type="project" value="InterPro"/>
</dbReference>
<dbReference type="NCBIfam" id="TIGR00293">
    <property type="entry name" value="prefoldin subunit alpha"/>
    <property type="match status" value="1"/>
</dbReference>
<keyword evidence="5" id="KW-1185">Reference proteome</keyword>
<dbReference type="FunFam" id="1.10.287.370:FF:000004">
    <property type="entry name" value="Probable prefoldin subunit 5"/>
    <property type="match status" value="1"/>
</dbReference>
<evidence type="ECO:0000256" key="2">
    <source>
        <dbReference type="ARBA" id="ARBA00023186"/>
    </source>
</evidence>